<name>A0A8S5MH93_9CAUD</name>
<evidence type="ECO:0000313" key="1">
    <source>
        <dbReference type="EMBL" id="DAD81415.1"/>
    </source>
</evidence>
<accession>A0A8S5MH93</accession>
<dbReference type="EMBL" id="BK014901">
    <property type="protein sequence ID" value="DAD81415.1"/>
    <property type="molecule type" value="Genomic_DNA"/>
</dbReference>
<organism evidence="1">
    <name type="scientific">Podoviridae sp. ctqve24</name>
    <dbReference type="NCBI Taxonomy" id="2826580"/>
    <lineage>
        <taxon>Viruses</taxon>
        <taxon>Duplodnaviria</taxon>
        <taxon>Heunggongvirae</taxon>
        <taxon>Uroviricota</taxon>
        <taxon>Caudoviricetes</taxon>
    </lineage>
</organism>
<sequence>MKIYKNGVLQEFAIFAQAVGHPIGFIYTALYDELSPLQLRLDGSLYNRNKYTALWSYVQKHPSLIKTEEEWQQIAAQDDGCCRFFSSGDESSTFRLPKYPDSKILTGKTDYVIQAYGYVSKDGALDLDQFESMINLAIKENNTTLNSNIDTAKSEVLNSVAENYLKLSGGTVTGDVTANKFITNTGIEIY</sequence>
<reference evidence="1" key="1">
    <citation type="journal article" date="2021" name="Proc. Natl. Acad. Sci. U.S.A.">
        <title>A Catalog of Tens of Thousands of Viruses from Human Metagenomes Reveals Hidden Associations with Chronic Diseases.</title>
        <authorList>
            <person name="Tisza M.J."/>
            <person name="Buck C.B."/>
        </authorList>
    </citation>
    <scope>NUCLEOTIDE SEQUENCE</scope>
    <source>
        <strain evidence="1">Ctqve24</strain>
    </source>
</reference>
<protein>
    <submittedName>
        <fullName evidence="1">Uncharacterized protein</fullName>
    </submittedName>
</protein>
<proteinExistence type="predicted"/>